<organism evidence="1 2">
    <name type="scientific">Temnothorax longispinosus</name>
    <dbReference type="NCBI Taxonomy" id="300112"/>
    <lineage>
        <taxon>Eukaryota</taxon>
        <taxon>Metazoa</taxon>
        <taxon>Ecdysozoa</taxon>
        <taxon>Arthropoda</taxon>
        <taxon>Hexapoda</taxon>
        <taxon>Insecta</taxon>
        <taxon>Pterygota</taxon>
        <taxon>Neoptera</taxon>
        <taxon>Endopterygota</taxon>
        <taxon>Hymenoptera</taxon>
        <taxon>Apocrita</taxon>
        <taxon>Aculeata</taxon>
        <taxon>Formicoidea</taxon>
        <taxon>Formicidae</taxon>
        <taxon>Myrmicinae</taxon>
        <taxon>Temnothorax</taxon>
    </lineage>
</organism>
<protein>
    <submittedName>
        <fullName evidence="1">Uncharacterized protein</fullName>
    </submittedName>
</protein>
<dbReference type="Proteomes" id="UP000310200">
    <property type="component" value="Unassembled WGS sequence"/>
</dbReference>
<evidence type="ECO:0000313" key="2">
    <source>
        <dbReference type="Proteomes" id="UP000310200"/>
    </source>
</evidence>
<proteinExistence type="predicted"/>
<gene>
    <name evidence="1" type="ORF">DBV15_09666</name>
</gene>
<accession>A0A4S2L347</accession>
<sequence length="112" mass="12132">IVGADSRAIRYAHLNHWRTEGHKFSRKSGRRGGGDGGDARAANAAGCLQLVHSLCSHVPRRTAHRVAFSPRTLRTLRRLVIVCTDFGILCGTVSGAFSSCRLVAQPALSRPR</sequence>
<dbReference type="AlphaFoldDB" id="A0A4S2L347"/>
<dbReference type="EMBL" id="QBLH01000237">
    <property type="protein sequence ID" value="TGZ57030.1"/>
    <property type="molecule type" value="Genomic_DNA"/>
</dbReference>
<reference evidence="1 2" key="1">
    <citation type="journal article" date="2019" name="Philos. Trans. R. Soc. Lond., B, Biol. Sci.">
        <title>Ant behaviour and brain gene expression of defending hosts depend on the ecological success of the intruding social parasite.</title>
        <authorList>
            <person name="Kaur R."/>
            <person name="Stoldt M."/>
            <person name="Jongepier E."/>
            <person name="Feldmeyer B."/>
            <person name="Menzel F."/>
            <person name="Bornberg-Bauer E."/>
            <person name="Foitzik S."/>
        </authorList>
    </citation>
    <scope>NUCLEOTIDE SEQUENCE [LARGE SCALE GENOMIC DNA]</scope>
    <source>
        <tissue evidence="1">Whole body</tissue>
    </source>
</reference>
<feature type="non-terminal residue" evidence="1">
    <location>
        <position position="1"/>
    </location>
</feature>
<comment type="caution">
    <text evidence="1">The sequence shown here is derived from an EMBL/GenBank/DDBJ whole genome shotgun (WGS) entry which is preliminary data.</text>
</comment>
<name>A0A4S2L347_9HYME</name>
<evidence type="ECO:0000313" key="1">
    <source>
        <dbReference type="EMBL" id="TGZ57030.1"/>
    </source>
</evidence>
<keyword evidence="2" id="KW-1185">Reference proteome</keyword>